<dbReference type="AlphaFoldDB" id="A0A1D8GDK3"/>
<reference evidence="4 5" key="1">
    <citation type="submission" date="2016-09" db="EMBL/GenBank/DDBJ databases">
        <title>Genomic analysis reveals versatility of anaerobic energy metabolism of Geosporobacter ferrireducens IRF9 of phylum Firmicutes.</title>
        <authorList>
            <person name="Kim S.-J."/>
        </authorList>
    </citation>
    <scope>NUCLEOTIDE SEQUENCE [LARGE SCALE GENOMIC DNA]</scope>
    <source>
        <strain evidence="4 5">IRF9</strain>
    </source>
</reference>
<dbReference type="InterPro" id="IPR014078">
    <property type="entry name" value="Nudix_YtkD"/>
</dbReference>
<dbReference type="STRING" id="1424294.Gferi_05110"/>
<accession>A0A1D8GDK3</accession>
<dbReference type="Proteomes" id="UP000095743">
    <property type="component" value="Chromosome"/>
</dbReference>
<dbReference type="PROSITE" id="PS51462">
    <property type="entry name" value="NUDIX"/>
    <property type="match status" value="1"/>
</dbReference>
<keyword evidence="5" id="KW-1185">Reference proteome</keyword>
<sequence>MMVVNFHEIGSIKEERLKFVVIPARYKNKWIFVRHKDRETWEMPGGHIEAGECIIEAARRELFEESGAVEFEVEPLCDYSVSREDVTTYGRLFISNVTKLGPLPETEIGEVRLFDDIPESLTYPAIQGLLFKVLEK</sequence>
<dbReference type="OrthoDB" id="9131041at2"/>
<evidence type="ECO:0000256" key="1">
    <source>
        <dbReference type="ARBA" id="ARBA00022801"/>
    </source>
</evidence>
<proteinExistence type="inferred from homology"/>
<evidence type="ECO:0000313" key="5">
    <source>
        <dbReference type="Proteomes" id="UP000095743"/>
    </source>
</evidence>
<dbReference type="PRINTS" id="PR00502">
    <property type="entry name" value="NUDIXFAMILY"/>
</dbReference>
<feature type="domain" description="Nudix hydrolase" evidence="3">
    <location>
        <begin position="14"/>
        <end position="135"/>
    </location>
</feature>
<organism evidence="4 5">
    <name type="scientific">Geosporobacter ferrireducens</name>
    <dbReference type="NCBI Taxonomy" id="1424294"/>
    <lineage>
        <taxon>Bacteria</taxon>
        <taxon>Bacillati</taxon>
        <taxon>Bacillota</taxon>
        <taxon>Clostridia</taxon>
        <taxon>Peptostreptococcales</taxon>
        <taxon>Thermotaleaceae</taxon>
        <taxon>Geosporobacter</taxon>
    </lineage>
</organism>
<dbReference type="KEGG" id="gfe:Gferi_05110"/>
<evidence type="ECO:0000256" key="2">
    <source>
        <dbReference type="RuleBase" id="RU003476"/>
    </source>
</evidence>
<dbReference type="InterPro" id="IPR000086">
    <property type="entry name" value="NUDIX_hydrolase_dom"/>
</dbReference>
<keyword evidence="1 2" id="KW-0378">Hydrolase</keyword>
<dbReference type="PROSITE" id="PS00893">
    <property type="entry name" value="NUDIX_BOX"/>
    <property type="match status" value="1"/>
</dbReference>
<name>A0A1D8GDK3_9FIRM</name>
<dbReference type="InterPro" id="IPR015797">
    <property type="entry name" value="NUDIX_hydrolase-like_dom_sf"/>
</dbReference>
<comment type="similarity">
    <text evidence="2">Belongs to the Nudix hydrolase family.</text>
</comment>
<dbReference type="Pfam" id="PF00293">
    <property type="entry name" value="NUDIX"/>
    <property type="match status" value="1"/>
</dbReference>
<dbReference type="EMBL" id="CP017269">
    <property type="protein sequence ID" value="AOT68989.1"/>
    <property type="molecule type" value="Genomic_DNA"/>
</dbReference>
<protein>
    <submittedName>
        <fullName evidence="4">DNA mismatch repair protein MutT</fullName>
    </submittedName>
</protein>
<gene>
    <name evidence="4" type="ORF">Gferi_05110</name>
</gene>
<evidence type="ECO:0000259" key="3">
    <source>
        <dbReference type="PROSITE" id="PS51462"/>
    </source>
</evidence>
<dbReference type="SUPFAM" id="SSF55811">
    <property type="entry name" value="Nudix"/>
    <property type="match status" value="1"/>
</dbReference>
<dbReference type="InterPro" id="IPR020084">
    <property type="entry name" value="NUDIX_hydrolase_CS"/>
</dbReference>
<dbReference type="Gene3D" id="3.90.79.10">
    <property type="entry name" value="Nucleoside Triphosphate Pyrophosphohydrolase"/>
    <property type="match status" value="1"/>
</dbReference>
<dbReference type="InterPro" id="IPR020476">
    <property type="entry name" value="Nudix_hydrolase"/>
</dbReference>
<evidence type="ECO:0000313" key="4">
    <source>
        <dbReference type="EMBL" id="AOT68989.1"/>
    </source>
</evidence>
<dbReference type="GO" id="GO:0016787">
    <property type="term" value="F:hydrolase activity"/>
    <property type="evidence" value="ECO:0007669"/>
    <property type="project" value="UniProtKB-KW"/>
</dbReference>
<dbReference type="CDD" id="cd04665">
    <property type="entry name" value="NUDIX_RppH"/>
    <property type="match status" value="1"/>
</dbReference>